<evidence type="ECO:0000256" key="1">
    <source>
        <dbReference type="SAM" id="Coils"/>
    </source>
</evidence>
<feature type="coiled-coil region" evidence="1">
    <location>
        <begin position="326"/>
        <end position="353"/>
    </location>
</feature>
<feature type="region of interest" description="Disordered" evidence="2">
    <location>
        <begin position="286"/>
        <end position="319"/>
    </location>
</feature>
<dbReference type="EMBL" id="MHLA01000015">
    <property type="protein sequence ID" value="OGY99502.1"/>
    <property type="molecule type" value="Genomic_DNA"/>
</dbReference>
<dbReference type="InterPro" id="IPR036365">
    <property type="entry name" value="PGBD-like_sf"/>
</dbReference>
<dbReference type="Proteomes" id="UP000178880">
    <property type="component" value="Unassembled WGS sequence"/>
</dbReference>
<gene>
    <name evidence="5" type="ORF">A2945_01440</name>
</gene>
<dbReference type="InterPro" id="IPR002477">
    <property type="entry name" value="Peptidoglycan-bd-like"/>
</dbReference>
<keyword evidence="3" id="KW-0732">Signal</keyword>
<protein>
    <recommendedName>
        <fullName evidence="4">Peptidoglycan binding-like domain-containing protein</fullName>
    </recommendedName>
</protein>
<reference evidence="5 6" key="1">
    <citation type="journal article" date="2016" name="Nat. Commun.">
        <title>Thousands of microbial genomes shed light on interconnected biogeochemical processes in an aquifer system.</title>
        <authorList>
            <person name="Anantharaman K."/>
            <person name="Brown C.T."/>
            <person name="Hug L.A."/>
            <person name="Sharon I."/>
            <person name="Castelle C.J."/>
            <person name="Probst A.J."/>
            <person name="Thomas B.C."/>
            <person name="Singh A."/>
            <person name="Wilkins M.J."/>
            <person name="Karaoz U."/>
            <person name="Brodie E.L."/>
            <person name="Williams K.H."/>
            <person name="Hubbard S.S."/>
            <person name="Banfield J.F."/>
        </authorList>
    </citation>
    <scope>NUCLEOTIDE SEQUENCE [LARGE SCALE GENOMIC DNA]</scope>
</reference>
<feature type="domain" description="Peptidoglycan binding-like" evidence="4">
    <location>
        <begin position="388"/>
        <end position="441"/>
    </location>
</feature>
<dbReference type="STRING" id="1798650.A2945_01440"/>
<dbReference type="SUPFAM" id="SSF47090">
    <property type="entry name" value="PGBD-like"/>
    <property type="match status" value="1"/>
</dbReference>
<keyword evidence="1" id="KW-0175">Coiled coil</keyword>
<comment type="caution">
    <text evidence="5">The sequence shown here is derived from an EMBL/GenBank/DDBJ whole genome shotgun (WGS) entry which is preliminary data.</text>
</comment>
<evidence type="ECO:0000256" key="2">
    <source>
        <dbReference type="SAM" id="MobiDB-lite"/>
    </source>
</evidence>
<organism evidence="5 6">
    <name type="scientific">Candidatus Liptonbacteria bacterium RIFCSPLOWO2_01_FULL_52_25</name>
    <dbReference type="NCBI Taxonomy" id="1798650"/>
    <lineage>
        <taxon>Bacteria</taxon>
        <taxon>Candidatus Liptoniibacteriota</taxon>
    </lineage>
</organism>
<feature type="signal peptide" evidence="3">
    <location>
        <begin position="1"/>
        <end position="29"/>
    </location>
</feature>
<accession>A0A1G2CDM6</accession>
<feature type="chain" id="PRO_5009582272" description="Peptidoglycan binding-like domain-containing protein" evidence="3">
    <location>
        <begin position="30"/>
        <end position="444"/>
    </location>
</feature>
<evidence type="ECO:0000313" key="6">
    <source>
        <dbReference type="Proteomes" id="UP000178880"/>
    </source>
</evidence>
<dbReference type="AlphaFoldDB" id="A0A1G2CDM6"/>
<sequence>MKMISIKAMKSVFFGIGLVAMIAMVPAYAQTSGAPVLSQTSITLGLGQTATVTSQGGTNVYLLYNSSPIVASISANGTQITATGVGLGSTSANICAVGSASDCANLTVTVQATVAQALSFNPSSVSLSLGGAQAVAVSGGNGTYSTSGSPNASVATASLASNTLTITAVGAGTAAVTVCDQSQNCGTVNITISSSPTSANQTASVTFSVTNPEVAAGQTKVVSLTSRLGTFVFHVIYNSDANVVQATTDNANLSLRGISAGSALLTVCAAGDGCNQLNVKVTGTVASPAPPPSAPAGGTSPAPAPTPTPPPPAASTTDTSSVLAAIQTMQTKLAQMLQEIQAMTASLAKLSATLLAQNTGKQTAIAGISDTSSVTFTQYLVTGSENYEVTALQNLLTRLGFYSGPVSGYFGALTEEAVRSYQSARGISPVGYVGPSTRTALNAE</sequence>
<dbReference type="InterPro" id="IPR036366">
    <property type="entry name" value="PGBDSf"/>
</dbReference>
<feature type="compositionally biased region" description="Pro residues" evidence="2">
    <location>
        <begin position="302"/>
        <end position="313"/>
    </location>
</feature>
<dbReference type="Gene3D" id="1.10.101.10">
    <property type="entry name" value="PGBD-like superfamily/PGBD"/>
    <property type="match status" value="1"/>
</dbReference>
<evidence type="ECO:0000256" key="3">
    <source>
        <dbReference type="SAM" id="SignalP"/>
    </source>
</evidence>
<evidence type="ECO:0000259" key="4">
    <source>
        <dbReference type="Pfam" id="PF01471"/>
    </source>
</evidence>
<name>A0A1G2CDM6_9BACT</name>
<proteinExistence type="predicted"/>
<evidence type="ECO:0000313" key="5">
    <source>
        <dbReference type="EMBL" id="OGY99502.1"/>
    </source>
</evidence>
<dbReference type="Pfam" id="PF01471">
    <property type="entry name" value="PG_binding_1"/>
    <property type="match status" value="1"/>
</dbReference>